<proteinExistence type="predicted"/>
<organism evidence="1 2">
    <name type="scientific">Dacryopinax primogenitus (strain DJM 731)</name>
    <name type="common">Brown rot fungus</name>
    <dbReference type="NCBI Taxonomy" id="1858805"/>
    <lineage>
        <taxon>Eukaryota</taxon>
        <taxon>Fungi</taxon>
        <taxon>Dikarya</taxon>
        <taxon>Basidiomycota</taxon>
        <taxon>Agaricomycotina</taxon>
        <taxon>Dacrymycetes</taxon>
        <taxon>Dacrymycetales</taxon>
        <taxon>Dacrymycetaceae</taxon>
        <taxon>Dacryopinax</taxon>
    </lineage>
</organism>
<dbReference type="AlphaFoldDB" id="M5FY18"/>
<dbReference type="Proteomes" id="UP000030653">
    <property type="component" value="Unassembled WGS sequence"/>
</dbReference>
<gene>
    <name evidence="1" type="ORF">DACRYDRAFT_115257</name>
</gene>
<sequence length="620" mass="70022">MSSSELSLPLSLSPIGEQRNKAGAVMRGIQQPEERSALLSQAIDLCTRLRDVLERLGPSRFTQSDYPEVSKVHELESTLHDRLRQVDEKRNDALAPVSRLPDDILRFIIQHGHDDQLLEHRLFVLGTGFARLVSGISRRWRAITLDMANVWTYVRFSNPKYLADEDFKPFHPWYGSAKALSPIYASNLERSKYSLLNVDMSIPPLDGARTMVKEYLHVCSNRVAELFLSANTSSMEGLQAVVSCVTETRNTLRRLRLCLVQSMTDMGGRETMEALLRCDLPRLIDVELHSVPLPLAHCPEYLALLRCRRIHLTLNRGSQYTPAHLLALLQCTPKLQYLHLMLYPLPVLDAPDSEAPLPRVLLPELRSIKYISISTSRKTFGRLVAPKLEKLSIDVLSRFHIPEQQEAYVADLLEFLSASSGLDGTPPPVKTLTIKGGILSSLERILLHTPSLEVLQTIFDRQWSVVEEEEYVGFLNKLGAQSLLATGHAEITSVEDVTHPPLCPNLQILESLAWATPNHIQSLTSLAAHRRSCGTPLTQIRMADWPAQWMPHVSAGMTGMPATPLEQYTLERVLAKEVEVLECGKFRWEWKEEGRWRKNQKVGEGDWGLRAMDAEGWHIQ</sequence>
<evidence type="ECO:0000313" key="1">
    <source>
        <dbReference type="EMBL" id="EJU02956.1"/>
    </source>
</evidence>
<evidence type="ECO:0008006" key="3">
    <source>
        <dbReference type="Google" id="ProtNLM"/>
    </source>
</evidence>
<dbReference type="GeneID" id="63685029"/>
<name>M5FY18_DACPD</name>
<accession>M5FY18</accession>
<reference evidence="1 2" key="1">
    <citation type="journal article" date="2012" name="Science">
        <title>The Paleozoic origin of enzymatic lignin decomposition reconstructed from 31 fungal genomes.</title>
        <authorList>
            <person name="Floudas D."/>
            <person name="Binder M."/>
            <person name="Riley R."/>
            <person name="Barry K."/>
            <person name="Blanchette R.A."/>
            <person name="Henrissat B."/>
            <person name="Martinez A.T."/>
            <person name="Otillar R."/>
            <person name="Spatafora J.W."/>
            <person name="Yadav J.S."/>
            <person name="Aerts A."/>
            <person name="Benoit I."/>
            <person name="Boyd A."/>
            <person name="Carlson A."/>
            <person name="Copeland A."/>
            <person name="Coutinho P.M."/>
            <person name="de Vries R.P."/>
            <person name="Ferreira P."/>
            <person name="Findley K."/>
            <person name="Foster B."/>
            <person name="Gaskell J."/>
            <person name="Glotzer D."/>
            <person name="Gorecki P."/>
            <person name="Heitman J."/>
            <person name="Hesse C."/>
            <person name="Hori C."/>
            <person name="Igarashi K."/>
            <person name="Jurgens J.A."/>
            <person name="Kallen N."/>
            <person name="Kersten P."/>
            <person name="Kohler A."/>
            <person name="Kuees U."/>
            <person name="Kumar T.K.A."/>
            <person name="Kuo A."/>
            <person name="LaButti K."/>
            <person name="Larrondo L.F."/>
            <person name="Lindquist E."/>
            <person name="Ling A."/>
            <person name="Lombard V."/>
            <person name="Lucas S."/>
            <person name="Lundell T."/>
            <person name="Martin R."/>
            <person name="McLaughlin D.J."/>
            <person name="Morgenstern I."/>
            <person name="Morin E."/>
            <person name="Murat C."/>
            <person name="Nagy L.G."/>
            <person name="Nolan M."/>
            <person name="Ohm R.A."/>
            <person name="Patyshakuliyeva A."/>
            <person name="Rokas A."/>
            <person name="Ruiz-Duenas F.J."/>
            <person name="Sabat G."/>
            <person name="Salamov A."/>
            <person name="Samejima M."/>
            <person name="Schmutz J."/>
            <person name="Slot J.C."/>
            <person name="St John F."/>
            <person name="Stenlid J."/>
            <person name="Sun H."/>
            <person name="Sun S."/>
            <person name="Syed K."/>
            <person name="Tsang A."/>
            <person name="Wiebenga A."/>
            <person name="Young D."/>
            <person name="Pisabarro A."/>
            <person name="Eastwood D.C."/>
            <person name="Martin F."/>
            <person name="Cullen D."/>
            <person name="Grigoriev I.V."/>
            <person name="Hibbett D.S."/>
        </authorList>
    </citation>
    <scope>NUCLEOTIDE SEQUENCE [LARGE SCALE GENOMIC DNA]</scope>
    <source>
        <strain evidence="1 2">DJM-731 SS1</strain>
    </source>
</reference>
<dbReference type="HOGENOM" id="CLU_030360_0_0_1"/>
<dbReference type="EMBL" id="JH795860">
    <property type="protein sequence ID" value="EJU02956.1"/>
    <property type="molecule type" value="Genomic_DNA"/>
</dbReference>
<dbReference type="STRING" id="1858805.M5FY18"/>
<dbReference type="OrthoDB" id="3352039at2759"/>
<protein>
    <recommendedName>
        <fullName evidence="3">F-box domain-containing protein</fullName>
    </recommendedName>
</protein>
<keyword evidence="2" id="KW-1185">Reference proteome</keyword>
<evidence type="ECO:0000313" key="2">
    <source>
        <dbReference type="Proteomes" id="UP000030653"/>
    </source>
</evidence>
<dbReference type="RefSeq" id="XP_040629850.1">
    <property type="nucleotide sequence ID" value="XM_040769967.1"/>
</dbReference>